<evidence type="ECO:0008006" key="3">
    <source>
        <dbReference type="Google" id="ProtNLM"/>
    </source>
</evidence>
<evidence type="ECO:0000313" key="1">
    <source>
        <dbReference type="EMBL" id="NGO53861.1"/>
    </source>
</evidence>
<proteinExistence type="predicted"/>
<dbReference type="EMBL" id="JAAKZF010000039">
    <property type="protein sequence ID" value="NGO53861.1"/>
    <property type="molecule type" value="Genomic_DNA"/>
</dbReference>
<organism evidence="1 2">
    <name type="scientific">Allomesorhizobium camelthorni</name>
    <dbReference type="NCBI Taxonomy" id="475069"/>
    <lineage>
        <taxon>Bacteria</taxon>
        <taxon>Pseudomonadati</taxon>
        <taxon>Pseudomonadota</taxon>
        <taxon>Alphaproteobacteria</taxon>
        <taxon>Hyphomicrobiales</taxon>
        <taxon>Phyllobacteriaceae</taxon>
        <taxon>Allomesorhizobium</taxon>
    </lineage>
</organism>
<dbReference type="RefSeq" id="WP_165031639.1">
    <property type="nucleotide sequence ID" value="NZ_JAAKZF010000039.1"/>
</dbReference>
<accession>A0A6G4WGH6</accession>
<keyword evidence="2" id="KW-1185">Reference proteome</keyword>
<reference evidence="1 2" key="1">
    <citation type="submission" date="2020-02" db="EMBL/GenBank/DDBJ databases">
        <title>Genome sequence of strain CCNWXJ40-4.</title>
        <authorList>
            <person name="Gao J."/>
            <person name="Sun J."/>
        </authorList>
    </citation>
    <scope>NUCLEOTIDE SEQUENCE [LARGE SCALE GENOMIC DNA]</scope>
    <source>
        <strain evidence="1 2">CCNWXJ 40-4</strain>
    </source>
</reference>
<sequence>MASQIAQELTVELARTEDAPAAAVHDPQSALTWLDDRDYLKGIDSLLPGFKVNTPDWGRLYGFLFERFFRSASKQRAIIKRAIDSGDGRVNWAHICLGELVRRHYAHTILTTNFDQLVLQGIILAGMIPVVADGLSALSRIASRPDYPQVVHLHGSMYTYELRNSLGDTTATQNELSMQGTMYGLKDADMLVVVGYSGSEEGGVVTLLERACHAFPNLMVYWILYDDSIDTLNWRIRQMLVGRNKFVILRQDADNFFTQLAQDLGFAAPTWVTDPLSVIDDRSKSIAHSENPLIENLISNYGLRLGLLRRAPEPSADNVIKEQATIDSLGGRDEKVVADVTRAMAEADPEAARLRAISLGRLGNIREKSDLLADSVHAWETFFKTGGADDGRARAKLAQTLLDLAESLDDNHDDAQSQKTFLSAMEAFRDVTNAVDPSRSQSDWTESALGFADSVIEQGSEGAAERELTAAIEILERSLPIIPRDTRSHQRALVQDRLGVLLSMRGHRNSNERDFRHAVAELDEAVTRAKSPESWAVGIRRHLAGALRGLGEVLLNARPDEAEDSYRRAAALYVEAASSYLAGLRDLDEHDARLAALWAYEEAEKLYRALSDQVNLDTVRVEVLRLQGTVTLSTKAEDATSSNSSRII</sequence>
<dbReference type="Proteomes" id="UP001642900">
    <property type="component" value="Unassembled WGS sequence"/>
</dbReference>
<dbReference type="InterPro" id="IPR011990">
    <property type="entry name" value="TPR-like_helical_dom_sf"/>
</dbReference>
<dbReference type="Gene3D" id="3.40.50.1220">
    <property type="entry name" value="TPP-binding domain"/>
    <property type="match status" value="1"/>
</dbReference>
<name>A0A6G4WGH6_9HYPH</name>
<evidence type="ECO:0000313" key="2">
    <source>
        <dbReference type="Proteomes" id="UP001642900"/>
    </source>
</evidence>
<dbReference type="InterPro" id="IPR029035">
    <property type="entry name" value="DHS-like_NAD/FAD-binding_dom"/>
</dbReference>
<dbReference type="Gene3D" id="1.25.40.10">
    <property type="entry name" value="Tetratricopeptide repeat domain"/>
    <property type="match status" value="1"/>
</dbReference>
<protein>
    <recommendedName>
        <fullName evidence="3">SIR2-like domain-containing protein</fullName>
    </recommendedName>
</protein>
<dbReference type="AlphaFoldDB" id="A0A6G4WGH6"/>
<dbReference type="SUPFAM" id="SSF52467">
    <property type="entry name" value="DHS-like NAD/FAD-binding domain"/>
    <property type="match status" value="1"/>
</dbReference>
<gene>
    <name evidence="1" type="ORF">G6N73_22305</name>
</gene>
<comment type="caution">
    <text evidence="1">The sequence shown here is derived from an EMBL/GenBank/DDBJ whole genome shotgun (WGS) entry which is preliminary data.</text>
</comment>